<dbReference type="Pfam" id="PF00528">
    <property type="entry name" value="BPD_transp_1"/>
    <property type="match status" value="1"/>
</dbReference>
<name>A0A4R5VFX4_9RHOB</name>
<keyword evidence="6 11" id="KW-0812">Transmembrane</keyword>
<reference evidence="13 14" key="1">
    <citation type="submission" date="2019-03" db="EMBL/GenBank/DDBJ databases">
        <title>Ruegeria lutea sp. nov., a novel strain, isolated from marine sediment, the Masan Bay, South Korea.</title>
        <authorList>
            <person name="Kim J."/>
            <person name="Kim D.-Y."/>
            <person name="Lee S.-S."/>
        </authorList>
    </citation>
    <scope>NUCLEOTIDE SEQUENCE [LARGE SCALE GENOMIC DNA]</scope>
    <source>
        <strain evidence="13 14">318-1</strain>
    </source>
</reference>
<feature type="transmembrane region" description="Helical" evidence="11">
    <location>
        <begin position="184"/>
        <end position="206"/>
    </location>
</feature>
<dbReference type="SUPFAM" id="SSF161098">
    <property type="entry name" value="MetI-like"/>
    <property type="match status" value="1"/>
</dbReference>
<dbReference type="InterPro" id="IPR035906">
    <property type="entry name" value="MetI-like_sf"/>
</dbReference>
<feature type="transmembrane region" description="Helical" evidence="11">
    <location>
        <begin position="137"/>
        <end position="156"/>
    </location>
</feature>
<evidence type="ECO:0000313" key="14">
    <source>
        <dbReference type="Proteomes" id="UP000295301"/>
    </source>
</evidence>
<keyword evidence="7 11" id="KW-1133">Transmembrane helix</keyword>
<dbReference type="GO" id="GO:0055085">
    <property type="term" value="P:transmembrane transport"/>
    <property type="evidence" value="ECO:0007669"/>
    <property type="project" value="InterPro"/>
</dbReference>
<protein>
    <recommendedName>
        <fullName evidence="10">Spermidine/putrescine transport system permease protein PotC</fullName>
    </recommendedName>
</protein>
<dbReference type="PANTHER" id="PTHR43848:SF5">
    <property type="entry name" value="SPERMIDINE_PUTRESCINE TRANSPORT SYSTEM PERMEASE PROTEIN POTC"/>
    <property type="match status" value="1"/>
</dbReference>
<dbReference type="CDD" id="cd06261">
    <property type="entry name" value="TM_PBP2"/>
    <property type="match status" value="1"/>
</dbReference>
<accession>A0A4R5VFX4</accession>
<comment type="caution">
    <text evidence="13">The sequence shown here is derived from an EMBL/GenBank/DDBJ whole genome shotgun (WGS) entry which is preliminary data.</text>
</comment>
<evidence type="ECO:0000256" key="8">
    <source>
        <dbReference type="ARBA" id="ARBA00023136"/>
    </source>
</evidence>
<dbReference type="OrthoDB" id="9782004at2"/>
<evidence type="ECO:0000313" key="13">
    <source>
        <dbReference type="EMBL" id="TDK51394.1"/>
    </source>
</evidence>
<keyword evidence="14" id="KW-1185">Reference proteome</keyword>
<keyword evidence="4" id="KW-1003">Cell membrane</keyword>
<feature type="domain" description="ABC transmembrane type-1" evidence="12">
    <location>
        <begin position="68"/>
        <end position="257"/>
    </location>
</feature>
<dbReference type="InterPro" id="IPR051789">
    <property type="entry name" value="Bact_Polyamine_Transport"/>
</dbReference>
<sequence length="270" mass="29521">MRRSGLRDMPGFAQIFGLCVFLLYTPLIVIAVYSFNASSSITIWSGFTLDWYKEVFTGIDSQKYRDAAVNSLLVAVIASALSTVMALAAAVGMLRAGSFRGRSISFGLIGLPLLVPEIVTAVASLIFFSFLGLSGSFLTVLIAHTVFCIPFAYLPISARMQDIPDLYETAATDLYATKWQAFRLILLPMLLPGIVSGYLLSFIVSLDDFLITNFVKGNGFETLPTVIFGAVRTGIRPNIMAMSSLLLLISIVLVLLSYLIGRQGREKFRI</sequence>
<dbReference type="PANTHER" id="PTHR43848">
    <property type="entry name" value="PUTRESCINE TRANSPORT SYSTEM PERMEASE PROTEIN POTI"/>
    <property type="match status" value="1"/>
</dbReference>
<feature type="transmembrane region" description="Helical" evidence="11">
    <location>
        <begin position="72"/>
        <end position="94"/>
    </location>
</feature>
<keyword evidence="8 11" id="KW-0472">Membrane</keyword>
<proteinExistence type="inferred from homology"/>
<evidence type="ECO:0000256" key="3">
    <source>
        <dbReference type="ARBA" id="ARBA00022448"/>
    </source>
</evidence>
<dbReference type="PROSITE" id="PS50928">
    <property type="entry name" value="ABC_TM1"/>
    <property type="match status" value="1"/>
</dbReference>
<evidence type="ECO:0000256" key="6">
    <source>
        <dbReference type="ARBA" id="ARBA00022692"/>
    </source>
</evidence>
<evidence type="ECO:0000256" key="2">
    <source>
        <dbReference type="ARBA" id="ARBA00007069"/>
    </source>
</evidence>
<organism evidence="13 14">
    <name type="scientific">Antarcticimicrobium luteum</name>
    <dbReference type="NCBI Taxonomy" id="2547397"/>
    <lineage>
        <taxon>Bacteria</taxon>
        <taxon>Pseudomonadati</taxon>
        <taxon>Pseudomonadota</taxon>
        <taxon>Alphaproteobacteria</taxon>
        <taxon>Rhodobacterales</taxon>
        <taxon>Paracoccaceae</taxon>
        <taxon>Antarcticimicrobium</taxon>
    </lineage>
</organism>
<evidence type="ECO:0000256" key="4">
    <source>
        <dbReference type="ARBA" id="ARBA00022475"/>
    </source>
</evidence>
<evidence type="ECO:0000256" key="1">
    <source>
        <dbReference type="ARBA" id="ARBA00004429"/>
    </source>
</evidence>
<evidence type="ECO:0000256" key="9">
    <source>
        <dbReference type="ARBA" id="ARBA00037216"/>
    </source>
</evidence>
<dbReference type="EMBL" id="SMUV01000047">
    <property type="protein sequence ID" value="TDK51394.1"/>
    <property type="molecule type" value="Genomic_DNA"/>
</dbReference>
<feature type="transmembrane region" description="Helical" evidence="11">
    <location>
        <begin position="239"/>
        <end position="260"/>
    </location>
</feature>
<evidence type="ECO:0000256" key="5">
    <source>
        <dbReference type="ARBA" id="ARBA00022519"/>
    </source>
</evidence>
<comment type="similarity">
    <text evidence="2">Belongs to the binding-protein-dependent transport system permease family. CysTW subfamily.</text>
</comment>
<dbReference type="RefSeq" id="WP_133358377.1">
    <property type="nucleotide sequence ID" value="NZ_SMUV01000047.1"/>
</dbReference>
<feature type="transmembrane region" description="Helical" evidence="11">
    <location>
        <begin position="106"/>
        <end position="131"/>
    </location>
</feature>
<dbReference type="InterPro" id="IPR000515">
    <property type="entry name" value="MetI-like"/>
</dbReference>
<dbReference type="GO" id="GO:0005886">
    <property type="term" value="C:plasma membrane"/>
    <property type="evidence" value="ECO:0007669"/>
    <property type="project" value="UniProtKB-SubCell"/>
</dbReference>
<comment type="subcellular location">
    <subcellularLocation>
        <location evidence="1">Cell inner membrane</location>
        <topology evidence="1">Multi-pass membrane protein</topology>
    </subcellularLocation>
    <subcellularLocation>
        <location evidence="11">Cell membrane</location>
        <topology evidence="11">Multi-pass membrane protein</topology>
    </subcellularLocation>
</comment>
<dbReference type="AlphaFoldDB" id="A0A4R5VFX4"/>
<feature type="transmembrane region" description="Helical" evidence="11">
    <location>
        <begin position="12"/>
        <end position="35"/>
    </location>
</feature>
<evidence type="ECO:0000256" key="10">
    <source>
        <dbReference type="ARBA" id="ARBA00039580"/>
    </source>
</evidence>
<evidence type="ECO:0000259" key="12">
    <source>
        <dbReference type="PROSITE" id="PS50928"/>
    </source>
</evidence>
<evidence type="ECO:0000256" key="11">
    <source>
        <dbReference type="RuleBase" id="RU363032"/>
    </source>
</evidence>
<keyword evidence="3 11" id="KW-0813">Transport</keyword>
<keyword evidence="5" id="KW-0997">Cell inner membrane</keyword>
<comment type="function">
    <text evidence="9">Required for the activity of the bacterial periplasmic transport system of putrescine and spermidine.</text>
</comment>
<gene>
    <name evidence="13" type="ORF">E1832_03620</name>
</gene>
<dbReference type="Gene3D" id="1.10.3720.10">
    <property type="entry name" value="MetI-like"/>
    <property type="match status" value="1"/>
</dbReference>
<evidence type="ECO:0000256" key="7">
    <source>
        <dbReference type="ARBA" id="ARBA00022989"/>
    </source>
</evidence>
<dbReference type="Proteomes" id="UP000295301">
    <property type="component" value="Unassembled WGS sequence"/>
</dbReference>